<dbReference type="SUPFAM" id="SSF82199">
    <property type="entry name" value="SET domain"/>
    <property type="match status" value="1"/>
</dbReference>
<dbReference type="InterPro" id="IPR016177">
    <property type="entry name" value="DNA-bd_dom_sf"/>
</dbReference>
<sequence>MEKMDLKEMLGSKLEDMVHSVFTDELKKLAFSEESNASSYDKLSKSVDDNVVNKLPVMHKLFEELDKDVTKLEQQSYQFTDELNTLLVNEAEDGTTNKETAEVVSREEVLMQKETNIPEAGQQNLEDMFKYVRNGKIDSDVLQAGKPVLAFCKNEWKKAAIIDKQRHREKQKYKVRFEETNHKSLLQANHLACLETYSLFRPGQIPAGSRVAANYRDEGLYSGIVAEAEDKAVNRGRFLVFFDDGYAMYCFPKNVYLTYGPQINVWNEISHRDTAQYIKEYLSTPERQMLSVKEGQTLKVEFDGEWHKARCLKVDCSLVEILYFSDNSREWIYRGSMRLEPLYRQQHMKIHPEKSNQIARAHTGIRRAHIEIVDLTGDQTENVEPEGISPSKKEGQWEAPWSRRLSDQKSSTNQTAPTKIPDSFTEMNGGFDMASRIFSRFERRSKSVESEIDMPSTTRMSSKSKLSQKLSEDPDKSGIIDDGIDEDLLPQNISKISPPYTLHTCSPHCVAAFTWKTKSLAGANPLIKPLLRGWTRDVCRLKIGSLQRIFHHVYYRAPCGRSCRNMNDVERYLFECNINELDYDHFCFDHTVRTVIGNPAKAGCVITKPPRDAKYFNPDYSGGKEDMPVSCVNEIGSEEPPRMPYTKMRKPGTGVKINRSPNFMVCCDCPDNCRDRSKCPCQQLTVQATSCCRGGKTKKQAGYQHKRLFSFLPTGIYECNDRCKCNQQCKNRVVQKGLQCRLQMFKTQKKGWGIRCLDDIARGTFVCIYTGMIQTEVNANEEGLQNGDEYLAELDHIEVAESQKEEYDSANSSGVDMQSDFSDDGGSSDKAEQARYSTDTDDDDSEIAEKKLDALLGGQQRKLGYSAEVSPPNLPENIHKRRGKMVMKKLVSENKNSSFQQLQDDDTTDTDSDGEIITRPVARKSTGGNKVGVDLDSDEETIGTRKYFGPQGTFIINAKKTGNLGRYLNHSCTPNLMVQNVFIDTHDLRFPWVAFFASSTIRSGMELTWDYNYVVGSIPDRVIHCFCGSTKCRKRLL</sequence>
<dbReference type="InterPro" id="IPR041291">
    <property type="entry name" value="TUDOR_5"/>
</dbReference>
<dbReference type="CDD" id="cd00122">
    <property type="entry name" value="MBD"/>
    <property type="match status" value="1"/>
</dbReference>
<evidence type="ECO:0000256" key="1">
    <source>
        <dbReference type="ARBA" id="ARBA00004123"/>
    </source>
</evidence>
<dbReference type="Proteomes" id="UP001642483">
    <property type="component" value="Unassembled WGS sequence"/>
</dbReference>
<dbReference type="SUPFAM" id="SSF54171">
    <property type="entry name" value="DNA-binding domain"/>
    <property type="match status" value="1"/>
</dbReference>
<evidence type="ECO:0000256" key="5">
    <source>
        <dbReference type="ARBA" id="ARBA00022603"/>
    </source>
</evidence>
<dbReference type="SMART" id="SM00468">
    <property type="entry name" value="PreSET"/>
    <property type="match status" value="1"/>
</dbReference>
<comment type="subcellular location">
    <subcellularLocation>
        <location evidence="2">Chromosome</location>
    </subcellularLocation>
    <subcellularLocation>
        <location evidence="1">Nucleus</location>
    </subcellularLocation>
</comment>
<keyword evidence="10" id="KW-0862">Zinc</keyword>
<dbReference type="InterPro" id="IPR041292">
    <property type="entry name" value="Tudor_4"/>
</dbReference>
<keyword evidence="12" id="KW-0805">Transcription regulation</keyword>
<keyword evidence="4" id="KW-0678">Repressor</keyword>
<evidence type="ECO:0000256" key="7">
    <source>
        <dbReference type="ARBA" id="ARBA00022691"/>
    </source>
</evidence>
<evidence type="ECO:0000256" key="6">
    <source>
        <dbReference type="ARBA" id="ARBA00022679"/>
    </source>
</evidence>
<dbReference type="InterPro" id="IPR001214">
    <property type="entry name" value="SET_dom"/>
</dbReference>
<keyword evidence="22" id="KW-1185">Reference proteome</keyword>
<keyword evidence="9" id="KW-0677">Repeat</keyword>
<name>A0ABP0GV02_CLALP</name>
<evidence type="ECO:0000256" key="2">
    <source>
        <dbReference type="ARBA" id="ARBA00004286"/>
    </source>
</evidence>
<keyword evidence="6" id="KW-0808">Transferase</keyword>
<accession>A0ABP0GV02</accession>
<keyword evidence="11" id="KW-0156">Chromatin regulator</keyword>
<proteinExistence type="predicted"/>
<keyword evidence="13" id="KW-0175">Coiled coil</keyword>
<feature type="region of interest" description="Disordered" evidence="16">
    <location>
        <begin position="894"/>
        <end position="932"/>
    </location>
</feature>
<dbReference type="InterPro" id="IPR051516">
    <property type="entry name" value="SETDB_methyltransferase"/>
</dbReference>
<dbReference type="PANTHER" id="PTHR46024:SF1">
    <property type="entry name" value="HISTONE-LYSINE N-METHYLTRANSFERASE EGGLESS"/>
    <property type="match status" value="1"/>
</dbReference>
<evidence type="ECO:0000256" key="12">
    <source>
        <dbReference type="ARBA" id="ARBA00023015"/>
    </source>
</evidence>
<feature type="region of interest" description="Disordered" evidence="16">
    <location>
        <begin position="803"/>
        <end position="845"/>
    </location>
</feature>
<keyword evidence="8" id="KW-0479">Metal-binding</keyword>
<keyword evidence="14" id="KW-0804">Transcription</keyword>
<organism evidence="21 22">
    <name type="scientific">Clavelina lepadiformis</name>
    <name type="common">Light-bulb sea squirt</name>
    <name type="synonym">Ascidia lepadiformis</name>
    <dbReference type="NCBI Taxonomy" id="159417"/>
    <lineage>
        <taxon>Eukaryota</taxon>
        <taxon>Metazoa</taxon>
        <taxon>Chordata</taxon>
        <taxon>Tunicata</taxon>
        <taxon>Ascidiacea</taxon>
        <taxon>Aplousobranchia</taxon>
        <taxon>Clavelinidae</taxon>
        <taxon>Clavelina</taxon>
    </lineage>
</organism>
<keyword evidence="7" id="KW-0949">S-adenosyl-L-methionine</keyword>
<evidence type="ECO:0000256" key="16">
    <source>
        <dbReference type="SAM" id="MobiDB-lite"/>
    </source>
</evidence>
<feature type="domain" description="Pre-SET" evidence="18">
    <location>
        <begin position="665"/>
        <end position="737"/>
    </location>
</feature>
<feature type="domain" description="MBD" evidence="20">
    <location>
        <begin position="520"/>
        <end position="593"/>
    </location>
</feature>
<dbReference type="Pfam" id="PF18358">
    <property type="entry name" value="Tudor_4"/>
    <property type="match status" value="1"/>
</dbReference>
<evidence type="ECO:0000256" key="13">
    <source>
        <dbReference type="ARBA" id="ARBA00023054"/>
    </source>
</evidence>
<protein>
    <recommendedName>
        <fullName evidence="23">Histone-lysine N-methyltransferase SETDB1</fullName>
    </recommendedName>
</protein>
<evidence type="ECO:0000256" key="15">
    <source>
        <dbReference type="ARBA" id="ARBA00023242"/>
    </source>
</evidence>
<dbReference type="SMART" id="SM00391">
    <property type="entry name" value="MBD"/>
    <property type="match status" value="1"/>
</dbReference>
<evidence type="ECO:0000313" key="21">
    <source>
        <dbReference type="EMBL" id="CAK8694469.1"/>
    </source>
</evidence>
<gene>
    <name evidence="21" type="ORF">CVLEPA_LOCUS27838</name>
</gene>
<feature type="region of interest" description="Disordered" evidence="16">
    <location>
        <begin position="377"/>
        <end position="428"/>
    </location>
</feature>
<evidence type="ECO:0000256" key="9">
    <source>
        <dbReference type="ARBA" id="ARBA00022737"/>
    </source>
</evidence>
<dbReference type="Pfam" id="PF01429">
    <property type="entry name" value="MBD"/>
    <property type="match status" value="1"/>
</dbReference>
<keyword evidence="5" id="KW-0489">Methyltransferase</keyword>
<dbReference type="InterPro" id="IPR003616">
    <property type="entry name" value="Post-SET_dom"/>
</dbReference>
<dbReference type="PROSITE" id="PS50280">
    <property type="entry name" value="SET"/>
    <property type="match status" value="1"/>
</dbReference>
<evidence type="ECO:0008006" key="23">
    <source>
        <dbReference type="Google" id="ProtNLM"/>
    </source>
</evidence>
<dbReference type="SMART" id="SM00317">
    <property type="entry name" value="SET"/>
    <property type="match status" value="1"/>
</dbReference>
<reference evidence="21 22" key="1">
    <citation type="submission" date="2024-02" db="EMBL/GenBank/DDBJ databases">
        <authorList>
            <person name="Daric V."/>
            <person name="Darras S."/>
        </authorList>
    </citation>
    <scope>NUCLEOTIDE SEQUENCE [LARGE SCALE GENOMIC DNA]</scope>
</reference>
<evidence type="ECO:0000256" key="4">
    <source>
        <dbReference type="ARBA" id="ARBA00022491"/>
    </source>
</evidence>
<dbReference type="PROSITE" id="PS50868">
    <property type="entry name" value="POST_SET"/>
    <property type="match status" value="1"/>
</dbReference>
<dbReference type="Pfam" id="PF18359">
    <property type="entry name" value="Tudor_5"/>
    <property type="match status" value="1"/>
</dbReference>
<dbReference type="PROSITE" id="PS50982">
    <property type="entry name" value="MBD"/>
    <property type="match status" value="1"/>
</dbReference>
<evidence type="ECO:0000259" key="19">
    <source>
        <dbReference type="PROSITE" id="PS50868"/>
    </source>
</evidence>
<evidence type="ECO:0000256" key="10">
    <source>
        <dbReference type="ARBA" id="ARBA00022833"/>
    </source>
</evidence>
<evidence type="ECO:0000259" key="18">
    <source>
        <dbReference type="PROSITE" id="PS50867"/>
    </source>
</evidence>
<feature type="domain" description="Post-SET" evidence="19">
    <location>
        <begin position="1021"/>
        <end position="1037"/>
    </location>
</feature>
<evidence type="ECO:0000259" key="17">
    <source>
        <dbReference type="PROSITE" id="PS50280"/>
    </source>
</evidence>
<keyword evidence="3" id="KW-0158">Chromosome</keyword>
<dbReference type="InterPro" id="IPR007728">
    <property type="entry name" value="Pre-SET_dom"/>
</dbReference>
<dbReference type="InterPro" id="IPR046341">
    <property type="entry name" value="SET_dom_sf"/>
</dbReference>
<dbReference type="Pfam" id="PF05033">
    <property type="entry name" value="Pre-SET"/>
    <property type="match status" value="1"/>
</dbReference>
<feature type="domain" description="SET" evidence="17">
    <location>
        <begin position="740"/>
        <end position="1012"/>
    </location>
</feature>
<evidence type="ECO:0000313" key="22">
    <source>
        <dbReference type="Proteomes" id="UP001642483"/>
    </source>
</evidence>
<comment type="caution">
    <text evidence="21">The sequence shown here is derived from an EMBL/GenBank/DDBJ whole genome shotgun (WGS) entry which is preliminary data.</text>
</comment>
<feature type="region of interest" description="Disordered" evidence="16">
    <location>
        <begin position="445"/>
        <end position="477"/>
    </location>
</feature>
<dbReference type="CDD" id="cd10517">
    <property type="entry name" value="SET_SETDB1"/>
    <property type="match status" value="1"/>
</dbReference>
<feature type="compositionally biased region" description="Polar residues" evidence="16">
    <location>
        <begin position="408"/>
        <end position="417"/>
    </location>
</feature>
<dbReference type="PROSITE" id="PS50867">
    <property type="entry name" value="PRE_SET"/>
    <property type="match status" value="1"/>
</dbReference>
<evidence type="ECO:0000259" key="20">
    <source>
        <dbReference type="PROSITE" id="PS50982"/>
    </source>
</evidence>
<dbReference type="EMBL" id="CAWYQH010000141">
    <property type="protein sequence ID" value="CAK8694469.1"/>
    <property type="molecule type" value="Genomic_DNA"/>
</dbReference>
<dbReference type="InterPro" id="IPR002999">
    <property type="entry name" value="Tudor"/>
</dbReference>
<dbReference type="Pfam" id="PF00856">
    <property type="entry name" value="SET"/>
    <property type="match status" value="1"/>
</dbReference>
<dbReference type="Gene3D" id="3.30.890.10">
    <property type="entry name" value="Methyl-cpg-binding Protein 2, Chain A"/>
    <property type="match status" value="1"/>
</dbReference>
<evidence type="ECO:0000256" key="8">
    <source>
        <dbReference type="ARBA" id="ARBA00022723"/>
    </source>
</evidence>
<dbReference type="CDD" id="cd21181">
    <property type="entry name" value="Tudor_SETDB1_rpt2"/>
    <property type="match status" value="1"/>
</dbReference>
<evidence type="ECO:0000256" key="14">
    <source>
        <dbReference type="ARBA" id="ARBA00023163"/>
    </source>
</evidence>
<keyword evidence="15" id="KW-0539">Nucleus</keyword>
<dbReference type="InterPro" id="IPR001739">
    <property type="entry name" value="Methyl_CpG_DNA-bd"/>
</dbReference>
<dbReference type="Gene3D" id="2.30.30.140">
    <property type="match status" value="3"/>
</dbReference>
<evidence type="ECO:0000256" key="3">
    <source>
        <dbReference type="ARBA" id="ARBA00022454"/>
    </source>
</evidence>
<feature type="compositionally biased region" description="Acidic residues" evidence="16">
    <location>
        <begin position="903"/>
        <end position="914"/>
    </location>
</feature>
<dbReference type="SMART" id="SM00333">
    <property type="entry name" value="TUDOR"/>
    <property type="match status" value="3"/>
</dbReference>
<dbReference type="PANTHER" id="PTHR46024">
    <property type="entry name" value="HISTONE-LYSINE N-METHYLTRANSFERASE EGGLESS"/>
    <property type="match status" value="1"/>
</dbReference>
<dbReference type="Gene3D" id="2.170.270.10">
    <property type="entry name" value="SET domain"/>
    <property type="match status" value="2"/>
</dbReference>
<evidence type="ECO:0000256" key="11">
    <source>
        <dbReference type="ARBA" id="ARBA00022853"/>
    </source>
</evidence>